<dbReference type="SUPFAM" id="SSF51735">
    <property type="entry name" value="NAD(P)-binding Rossmann-fold domains"/>
    <property type="match status" value="1"/>
</dbReference>
<evidence type="ECO:0000313" key="2">
    <source>
        <dbReference type="EMBL" id="MEX3745151.1"/>
    </source>
</evidence>
<dbReference type="Pfam" id="PF03435">
    <property type="entry name" value="Sacchrp_dh_NADP"/>
    <property type="match status" value="1"/>
</dbReference>
<name>A0ABV3VW76_9BACI</name>
<dbReference type="InterPro" id="IPR005097">
    <property type="entry name" value="Sacchrp_dh_NADP-bd"/>
</dbReference>
<evidence type="ECO:0000313" key="3">
    <source>
        <dbReference type="Proteomes" id="UP001558534"/>
    </source>
</evidence>
<comment type="caution">
    <text evidence="2">The sequence shown here is derived from an EMBL/GenBank/DDBJ whole genome shotgun (WGS) entry which is preliminary data.</text>
</comment>
<dbReference type="PANTHER" id="PTHR43796:SF2">
    <property type="entry name" value="CARBOXYNORSPERMIDINE SYNTHASE"/>
    <property type="match status" value="1"/>
</dbReference>
<accession>A0ABV3VW76</accession>
<gene>
    <name evidence="2" type="ORF">AB1300_08375</name>
</gene>
<proteinExistence type="predicted"/>
<reference evidence="2 3" key="1">
    <citation type="submission" date="2024-07" db="EMBL/GenBank/DDBJ databases">
        <title>Characterization of a bacterium isolated from hydrolysated instant sea cucumber by whole-genome sequencing and metabolomics.</title>
        <authorList>
            <person name="Luo X."/>
            <person name="Zhang Z."/>
            <person name="Zheng Z."/>
            <person name="Zhang W."/>
            <person name="Ming T."/>
            <person name="Jiao L."/>
            <person name="Su X."/>
            <person name="Kong F."/>
            <person name="Xu J."/>
        </authorList>
    </citation>
    <scope>NUCLEOTIDE SEQUENCE [LARGE SCALE GENOMIC DNA]</scope>
    <source>
        <strain evidence="2 3">XL-2024</strain>
    </source>
</reference>
<dbReference type="Proteomes" id="UP001558534">
    <property type="component" value="Unassembled WGS sequence"/>
</dbReference>
<dbReference type="RefSeq" id="WP_368636062.1">
    <property type="nucleotide sequence ID" value="NZ_JBFRHK010000004.1"/>
</dbReference>
<feature type="domain" description="Saccharopine dehydrogenase NADP binding" evidence="1">
    <location>
        <begin position="5"/>
        <end position="122"/>
    </location>
</feature>
<dbReference type="InterPro" id="IPR036291">
    <property type="entry name" value="NAD(P)-bd_dom_sf"/>
</dbReference>
<sequence>MMKKIMVVGASGVLGQLVCHELLRIYNHQIRLIVTDYKTERGEKLANSFNTDAQFQYLNANDEENVKQVIKNIDTVVVVLKQKNPYIQKACIENKILCIDVTPFYDFVEKVNELNEDAENHDVGLVVMSGFFPGLSGLMVKKAISNFSEVTEIDVGLLQNTNAKAGISGILDMLHIIAQPVKFENKAISGFTNKRKMYFLHHLKEKEIRCIDHSEKAILKDMLGIGSINYWTSWNVNAFNKLVSFLRQVGFIENVHKYKDVLSKVVKHKPHKNENAFLTVEVKGIIDHKEKVKTLALSTFSDYHTTAMATASLAKIAQQKKVKGVVFPFEITDIDELLSEINCPDIVIEEIEK</sequence>
<protein>
    <submittedName>
        <fullName evidence="2">Saccharopine dehydrogenase family protein</fullName>
    </submittedName>
</protein>
<dbReference type="Gene3D" id="3.40.50.720">
    <property type="entry name" value="NAD(P)-binding Rossmann-like Domain"/>
    <property type="match status" value="1"/>
</dbReference>
<keyword evidence="3" id="KW-1185">Reference proteome</keyword>
<dbReference type="EMBL" id="JBFRHK010000004">
    <property type="protein sequence ID" value="MEX3745151.1"/>
    <property type="molecule type" value="Genomic_DNA"/>
</dbReference>
<dbReference type="PANTHER" id="PTHR43796">
    <property type="entry name" value="CARBOXYNORSPERMIDINE SYNTHASE"/>
    <property type="match status" value="1"/>
</dbReference>
<organism evidence="2 3">
    <name type="scientific">Lysinibacillus xylanilyticus</name>
    <dbReference type="NCBI Taxonomy" id="582475"/>
    <lineage>
        <taxon>Bacteria</taxon>
        <taxon>Bacillati</taxon>
        <taxon>Bacillota</taxon>
        <taxon>Bacilli</taxon>
        <taxon>Bacillales</taxon>
        <taxon>Bacillaceae</taxon>
        <taxon>Lysinibacillus</taxon>
    </lineage>
</organism>
<evidence type="ECO:0000259" key="1">
    <source>
        <dbReference type="Pfam" id="PF03435"/>
    </source>
</evidence>
<dbReference type="Gene3D" id="3.30.360.10">
    <property type="entry name" value="Dihydrodipicolinate Reductase, domain 2"/>
    <property type="match status" value="1"/>
</dbReference>